<organism evidence="2 3">
    <name type="scientific">Edaphochlamys debaryana</name>
    <dbReference type="NCBI Taxonomy" id="47281"/>
    <lineage>
        <taxon>Eukaryota</taxon>
        <taxon>Viridiplantae</taxon>
        <taxon>Chlorophyta</taxon>
        <taxon>core chlorophytes</taxon>
        <taxon>Chlorophyceae</taxon>
        <taxon>CS clade</taxon>
        <taxon>Chlamydomonadales</taxon>
        <taxon>Chlamydomonadales incertae sedis</taxon>
        <taxon>Edaphochlamys</taxon>
    </lineage>
</organism>
<feature type="region of interest" description="Disordered" evidence="1">
    <location>
        <begin position="1108"/>
        <end position="1150"/>
    </location>
</feature>
<keyword evidence="3" id="KW-1185">Reference proteome</keyword>
<feature type="compositionally biased region" description="Pro residues" evidence="1">
    <location>
        <begin position="513"/>
        <end position="523"/>
    </location>
</feature>
<feature type="compositionally biased region" description="Low complexity" evidence="1">
    <location>
        <begin position="531"/>
        <end position="550"/>
    </location>
</feature>
<comment type="caution">
    <text evidence="2">The sequence shown here is derived from an EMBL/GenBank/DDBJ whole genome shotgun (WGS) entry which is preliminary data.</text>
</comment>
<protein>
    <submittedName>
        <fullName evidence="2">Uncharacterized protein</fullName>
    </submittedName>
</protein>
<evidence type="ECO:0000313" key="3">
    <source>
        <dbReference type="Proteomes" id="UP000612055"/>
    </source>
</evidence>
<feature type="region of interest" description="Disordered" evidence="1">
    <location>
        <begin position="1199"/>
        <end position="1250"/>
    </location>
</feature>
<feature type="region of interest" description="Disordered" evidence="1">
    <location>
        <begin position="106"/>
        <end position="154"/>
    </location>
</feature>
<feature type="region of interest" description="Disordered" evidence="1">
    <location>
        <begin position="471"/>
        <end position="552"/>
    </location>
</feature>
<feature type="compositionally biased region" description="Basic residues" evidence="1">
    <location>
        <begin position="1214"/>
        <end position="1225"/>
    </location>
</feature>
<feature type="region of interest" description="Disordered" evidence="1">
    <location>
        <begin position="1271"/>
        <end position="1298"/>
    </location>
</feature>
<accession>A0A835YI53</accession>
<feature type="compositionally biased region" description="Low complexity" evidence="1">
    <location>
        <begin position="63"/>
        <end position="73"/>
    </location>
</feature>
<feature type="compositionally biased region" description="Polar residues" evidence="1">
    <location>
        <begin position="389"/>
        <end position="406"/>
    </location>
</feature>
<feature type="compositionally biased region" description="Low complexity" evidence="1">
    <location>
        <begin position="342"/>
        <end position="367"/>
    </location>
</feature>
<feature type="compositionally biased region" description="Low complexity" evidence="1">
    <location>
        <begin position="931"/>
        <end position="947"/>
    </location>
</feature>
<feature type="region of interest" description="Disordered" evidence="1">
    <location>
        <begin position="1015"/>
        <end position="1056"/>
    </location>
</feature>
<feature type="compositionally biased region" description="Low complexity" evidence="1">
    <location>
        <begin position="904"/>
        <end position="917"/>
    </location>
</feature>
<evidence type="ECO:0000313" key="2">
    <source>
        <dbReference type="EMBL" id="KAG2499070.1"/>
    </source>
</evidence>
<sequence length="1376" mass="137457">MSSHMVNTRPTSLARSRCTSLAREQFGASWGGDPDGGGAGGEEDEEPALCLVPDEARPRHSRSSSPSPTCTCPSPLPTAAESPQRLQTSPSKARCGSCKIRFATSAGPQSPLRCAGAASTKAGASRPASRAVSPGPGSDGSPTTAGAGGSPGGGEAWAPHKFAAAATAVMAAGAMARTMGVTLEVPEARTAEEEAEATLGAAAAMAASHKWKVAPYPTRFVLDQDQPEGYAMLDALWADAARRADRGEPIEALMAPGPGPGRPTSSCRRTAALPPGAATAFTPGSWAAALRARNASGPHGGAAAPGSNGSNGQAVVQPPPTANGEGPALRSERRTSATGGLAPTHASASPFAAAPSPASPGPAWAIAGLPQRLGPAAFRREPFGPYDPTSPSGPHSDQTPDQTSGTAGNGNGNGNGGVGPGRARRLSDGVGARGWAPVPGTLPGCGPALAPARQRRHSALEGPAAAFAAAAMAAEAEAEDRDQEQDQSQTAVHHHQALPLLGRPGPGGSRPATPLPLPLPFPDPSGGSSGGSSFDSLQSGDGARAGGAARPCKRPGLVAAAGRFFYRQGTRSTLGRRNAVVPAAAAALAACEGDWAAAAEAEDGTASGGGPRSPVPKGRFATALAHSAGSVSAATGVAGGAGLRAWGQAAHAQPPPQQQPLQRIRPPALVIPLSPGAARSCNSGPVTVPALQLSPGHHTHSVAGSFGGAGGGSTILRRRSSYAAAAPFHSSGAVPAGDPGEYGSPLAALYGNCNDEYDSGPESVNGLTDPCGLGLGSAARSTCDGSDGIGLRCTLSALPASALVDADGCPVSPPLQLMCRVAHTPPHPAPPQEWLVGVADNTVAAAATRVAAAQRALRCDEPAGAAAAALGFGTGYSHHLVPVAYPGARGPSTNTDFSSAPYTRPQSPSPQQQQQRQLRAPAGSGVALIRPASPSGPEPAAAEALGSGRRRSLDAGAPKPSPHASVGSAPLRKDAMALDLDLGLVDPDFDDAAANALPGMTTDLRGSTAPLHSSVGLGGGCGAPGSRSVGELEERGPGLCDSDEEGEGEGAPPEPCRRPLCMLERKDCSTCSFYVRDGEGEAAQEGSAEGCGNTGALAACGLHEAQGQGVSPRSRLAPSPLQTARPPAQPPPPRWAPHHRFRPHDAPEGQAPRMAQCRTACATHSARLSSTVAAAAADAAPPAPLSADHACDCRAQRHPGSLQALPPQAPPHQPHPHHHHARFHQFHGAPAGSPAGGGVGASGACSDADCGSGAASSGAHVLSAPAALEGQTSHPAAAWGDPEPETLEPSRPAAGPSTNAVAVAKCGAVPVGAGVPPGGMHRTARQAPQAAPRRQLLEGHREGWRVEVGVAGSGAAEKETISDRIRKALTFLRSNR</sequence>
<feature type="compositionally biased region" description="Low complexity" evidence="1">
    <location>
        <begin position="294"/>
        <end position="312"/>
    </location>
</feature>
<gene>
    <name evidence="2" type="ORF">HYH03_003253</name>
</gene>
<evidence type="ECO:0000256" key="1">
    <source>
        <dbReference type="SAM" id="MobiDB-lite"/>
    </source>
</evidence>
<name>A0A835YI53_9CHLO</name>
<feature type="compositionally biased region" description="Acidic residues" evidence="1">
    <location>
        <begin position="476"/>
        <end position="485"/>
    </location>
</feature>
<feature type="compositionally biased region" description="Gly residues" evidence="1">
    <location>
        <begin position="29"/>
        <end position="40"/>
    </location>
</feature>
<reference evidence="2" key="1">
    <citation type="journal article" date="2020" name="bioRxiv">
        <title>Comparative genomics of Chlamydomonas.</title>
        <authorList>
            <person name="Craig R.J."/>
            <person name="Hasan A.R."/>
            <person name="Ness R.W."/>
            <person name="Keightley P.D."/>
        </authorList>
    </citation>
    <scope>NUCLEOTIDE SEQUENCE</scope>
    <source>
        <strain evidence="2">CCAP 11/70</strain>
    </source>
</reference>
<proteinExistence type="predicted"/>
<dbReference type="EMBL" id="JAEHOE010000008">
    <property type="protein sequence ID" value="KAG2499070.1"/>
    <property type="molecule type" value="Genomic_DNA"/>
</dbReference>
<dbReference type="Proteomes" id="UP000612055">
    <property type="component" value="Unassembled WGS sequence"/>
</dbReference>
<feature type="region of interest" description="Disordered" evidence="1">
    <location>
        <begin position="24"/>
        <end position="94"/>
    </location>
</feature>
<feature type="region of interest" description="Disordered" evidence="1">
    <location>
        <begin position="249"/>
        <end position="278"/>
    </location>
</feature>
<feature type="region of interest" description="Disordered" evidence="1">
    <location>
        <begin position="887"/>
        <end position="970"/>
    </location>
</feature>
<feature type="compositionally biased region" description="Gly residues" evidence="1">
    <location>
        <begin position="407"/>
        <end position="420"/>
    </location>
</feature>
<feature type="compositionally biased region" description="Polar residues" evidence="1">
    <location>
        <begin position="891"/>
        <end position="901"/>
    </location>
</feature>
<feature type="region of interest" description="Disordered" evidence="1">
    <location>
        <begin position="294"/>
        <end position="435"/>
    </location>
</feature>